<comment type="caution">
    <text evidence="2">The sequence shown here is derived from an EMBL/GenBank/DDBJ whole genome shotgun (WGS) entry which is preliminary data.</text>
</comment>
<feature type="compositionally biased region" description="Low complexity" evidence="1">
    <location>
        <begin position="17"/>
        <end position="28"/>
    </location>
</feature>
<evidence type="ECO:0000256" key="1">
    <source>
        <dbReference type="SAM" id="MobiDB-lite"/>
    </source>
</evidence>
<proteinExistence type="predicted"/>
<organism evidence="2 3">
    <name type="scientific">Heterodera trifolii</name>
    <dbReference type="NCBI Taxonomy" id="157864"/>
    <lineage>
        <taxon>Eukaryota</taxon>
        <taxon>Metazoa</taxon>
        <taxon>Ecdysozoa</taxon>
        <taxon>Nematoda</taxon>
        <taxon>Chromadorea</taxon>
        <taxon>Rhabditida</taxon>
        <taxon>Tylenchina</taxon>
        <taxon>Tylenchomorpha</taxon>
        <taxon>Tylenchoidea</taxon>
        <taxon>Heteroderidae</taxon>
        <taxon>Heteroderinae</taxon>
        <taxon>Heterodera</taxon>
    </lineage>
</organism>
<feature type="compositionally biased region" description="Polar residues" evidence="1">
    <location>
        <begin position="1"/>
        <end position="12"/>
    </location>
</feature>
<gene>
    <name evidence="2" type="ORF">niasHT_000242</name>
</gene>
<feature type="region of interest" description="Disordered" evidence="1">
    <location>
        <begin position="1"/>
        <end position="37"/>
    </location>
</feature>
<dbReference type="EMBL" id="JBICBT010000220">
    <property type="protein sequence ID" value="KAL3120212.1"/>
    <property type="molecule type" value="Genomic_DNA"/>
</dbReference>
<accession>A0ABD2LYA5</accession>
<evidence type="ECO:0000313" key="3">
    <source>
        <dbReference type="Proteomes" id="UP001620626"/>
    </source>
</evidence>
<evidence type="ECO:0000313" key="2">
    <source>
        <dbReference type="EMBL" id="KAL3120212.1"/>
    </source>
</evidence>
<protein>
    <submittedName>
        <fullName evidence="2">Uncharacterized protein</fullName>
    </submittedName>
</protein>
<dbReference type="Proteomes" id="UP001620626">
    <property type="component" value="Unassembled WGS sequence"/>
</dbReference>
<sequence length="104" mass="10721">MQNFQAPSVPTEDNNHSSSSSTSSTSTTLCSPNTESSPSIYCTCTVAPLQSSTSFASFDSPPPGLIVSISQNNCVLGSCVCCAVAAPTMHNIIISPSTTKNKTN</sequence>
<reference evidence="2 3" key="1">
    <citation type="submission" date="2024-10" db="EMBL/GenBank/DDBJ databases">
        <authorList>
            <person name="Kim D."/>
        </authorList>
    </citation>
    <scope>NUCLEOTIDE SEQUENCE [LARGE SCALE GENOMIC DNA]</scope>
    <source>
        <strain evidence="2">BH-2024</strain>
    </source>
</reference>
<keyword evidence="3" id="KW-1185">Reference proteome</keyword>
<name>A0ABD2LYA5_9BILA</name>
<dbReference type="AlphaFoldDB" id="A0ABD2LYA5"/>